<dbReference type="PANTHER" id="PTHR48070">
    <property type="entry name" value="ESTERASE OVCA2"/>
    <property type="match status" value="1"/>
</dbReference>
<sequence length="280" mass="31002">MKILCLHGFGTNPGVMKRQMSPLIKHCDPTWQFHFLAGKVECPAAPGVAGAFPGPYLCWSLDFDALTTRAALDLIHEAFQSEGPFDGVFGFSQGASIIATYLLEQADLYPDRPLPVRFGIFCCSPPIVTADQAYIQNLYGTLSAEDIQRLRSAEDDQIAQLPDPVRRAAIMLLGGLAATEPVHGKPYSHFLDRPSSEIPCVALPDQYAARLSIPTLHVYGKDDPLSMQEASILNGSFCDPRWRKFFKHSAIHNLPRSPTEAKEMVSLMEWVISQSQRSRL</sequence>
<dbReference type="Pfam" id="PF03959">
    <property type="entry name" value="FSH1"/>
    <property type="match status" value="1"/>
</dbReference>
<dbReference type="PANTHER" id="PTHR48070:SF4">
    <property type="entry name" value="ESTERASE ALNB"/>
    <property type="match status" value="1"/>
</dbReference>
<evidence type="ECO:0000313" key="3">
    <source>
        <dbReference type="EMBL" id="OGM45004.1"/>
    </source>
</evidence>
<comment type="caution">
    <text evidence="3">The sequence shown here is derived from an EMBL/GenBank/DDBJ whole genome shotgun (WGS) entry which is preliminary data.</text>
</comment>
<keyword evidence="4" id="KW-1185">Reference proteome</keyword>
<dbReference type="AlphaFoldDB" id="A0A1F7ZZW1"/>
<protein>
    <recommendedName>
        <fullName evidence="2">Serine hydrolase domain-containing protein</fullName>
    </recommendedName>
</protein>
<gene>
    <name evidence="3" type="ORF">ABOM_005742</name>
</gene>
<dbReference type="EMBL" id="LYCR01000047">
    <property type="protein sequence ID" value="OGM45004.1"/>
    <property type="molecule type" value="Genomic_DNA"/>
</dbReference>
<feature type="domain" description="Serine hydrolase" evidence="2">
    <location>
        <begin position="1"/>
        <end position="260"/>
    </location>
</feature>
<dbReference type="Gene3D" id="3.40.50.1820">
    <property type="entry name" value="alpha/beta hydrolase"/>
    <property type="match status" value="1"/>
</dbReference>
<dbReference type="GO" id="GO:0005634">
    <property type="term" value="C:nucleus"/>
    <property type="evidence" value="ECO:0007669"/>
    <property type="project" value="TreeGrafter"/>
</dbReference>
<dbReference type="Proteomes" id="UP000179179">
    <property type="component" value="Unassembled WGS sequence"/>
</dbReference>
<evidence type="ECO:0000313" key="4">
    <source>
        <dbReference type="Proteomes" id="UP000179179"/>
    </source>
</evidence>
<proteinExistence type="predicted"/>
<dbReference type="OrthoDB" id="414698at2759"/>
<evidence type="ECO:0000256" key="1">
    <source>
        <dbReference type="ARBA" id="ARBA00022801"/>
    </source>
</evidence>
<dbReference type="InterPro" id="IPR029058">
    <property type="entry name" value="AB_hydrolase_fold"/>
</dbReference>
<dbReference type="GO" id="GO:0016787">
    <property type="term" value="F:hydrolase activity"/>
    <property type="evidence" value="ECO:0007669"/>
    <property type="project" value="UniProtKB-KW"/>
</dbReference>
<organism evidence="3 4">
    <name type="scientific">Aspergillus bombycis</name>
    <dbReference type="NCBI Taxonomy" id="109264"/>
    <lineage>
        <taxon>Eukaryota</taxon>
        <taxon>Fungi</taxon>
        <taxon>Dikarya</taxon>
        <taxon>Ascomycota</taxon>
        <taxon>Pezizomycotina</taxon>
        <taxon>Eurotiomycetes</taxon>
        <taxon>Eurotiomycetidae</taxon>
        <taxon>Eurotiales</taxon>
        <taxon>Aspergillaceae</taxon>
        <taxon>Aspergillus</taxon>
    </lineage>
</organism>
<reference evidence="3 4" key="1">
    <citation type="journal article" date="2016" name="Genome Biol. Evol.">
        <title>Draft genome sequence of an aflatoxigenic Aspergillus species, A. bombycis.</title>
        <authorList>
            <person name="Moore G.G."/>
            <person name="Mack B.M."/>
            <person name="Beltz S.B."/>
            <person name="Gilbert M.K."/>
        </authorList>
    </citation>
    <scope>NUCLEOTIDE SEQUENCE [LARGE SCALE GENOMIC DNA]</scope>
    <source>
        <strain evidence="4">NRRL 26010</strain>
    </source>
</reference>
<dbReference type="GeneID" id="34449132"/>
<dbReference type="SUPFAM" id="SSF53474">
    <property type="entry name" value="alpha/beta-Hydrolases"/>
    <property type="match status" value="1"/>
</dbReference>
<dbReference type="InterPro" id="IPR050593">
    <property type="entry name" value="LovG"/>
</dbReference>
<dbReference type="STRING" id="109264.A0A1F7ZZW1"/>
<name>A0A1F7ZZW1_9EURO</name>
<evidence type="ECO:0000259" key="2">
    <source>
        <dbReference type="Pfam" id="PF03959"/>
    </source>
</evidence>
<accession>A0A1F7ZZW1</accession>
<dbReference type="GO" id="GO:0005737">
    <property type="term" value="C:cytoplasm"/>
    <property type="evidence" value="ECO:0007669"/>
    <property type="project" value="TreeGrafter"/>
</dbReference>
<dbReference type="InterPro" id="IPR005645">
    <property type="entry name" value="FSH-like_dom"/>
</dbReference>
<dbReference type="GO" id="GO:0019748">
    <property type="term" value="P:secondary metabolic process"/>
    <property type="evidence" value="ECO:0007669"/>
    <property type="project" value="TreeGrafter"/>
</dbReference>
<keyword evidence="1" id="KW-0378">Hydrolase</keyword>
<dbReference type="RefSeq" id="XP_022388721.1">
    <property type="nucleotide sequence ID" value="XM_022532871.1"/>
</dbReference>